<dbReference type="PANTHER" id="PTHR47955:SF15">
    <property type="entry name" value="CYTOCHROME P450 71A2-LIKE"/>
    <property type="match status" value="1"/>
</dbReference>
<name>A0A1S2YAB6_CICAR</name>
<dbReference type="SUPFAM" id="SSF48264">
    <property type="entry name" value="Cytochrome P450"/>
    <property type="match status" value="1"/>
</dbReference>
<keyword evidence="5" id="KW-0560">Oxidoreductase</keyword>
<dbReference type="FunFam" id="1.10.630.10:FF:000011">
    <property type="entry name" value="Cytochrome P450 83B1"/>
    <property type="match status" value="1"/>
</dbReference>
<keyword evidence="3 4" id="KW-0408">Iron</keyword>
<sequence length="518" mass="59490">MSINMLEGKMFPHLPSFLKQVPHDLNSTLYMFLSFFISMLFVFKFTRRNKLNLPPSPPRLPIIGNYLQLGTLPHRSFQSLSQKYGPLMLLQLGQLRVLVVSSVDMAKKVMQTHDMVFASRPCLTSSKALLYGCKDIAFASYGDTWRQKKKLCVIELLSQKRVQSVQFIREEEAEALIDKIHKAVNLRNDCCVNLSEMLIATANNIIFRCIFGRKYDGCHFGEAGREIMAQISDFSMRDLFPLLGWIDVLTGQIKKIKVTFEQMNDFFDSMIVEHKMARRDRNKKDFLDILLQLQDDGLSDFELTQNDLKALLMDMFLGGSDTTSTTVEWAMAELVKNPGIMKKAQEEVRRVVGNKSKIEESDVNQMDYMKCVIKETLRLHPAAPLLAPRKTTSSVKLGGYDIPDKTMVYVNAWAIQRDPEFWERPEEFLPERFENSKVNFNGQDFQFIPFGSGRRKCPGIAFGLASSEYTVANLLYWFDWKLPTNGASLQDIDMTERFGLTVNKKDPLCLQPIRYSNF</sequence>
<dbReference type="PaxDb" id="3827-XP_004501856.1"/>
<keyword evidence="2 4" id="KW-0479">Metal-binding</keyword>
<dbReference type="InterPro" id="IPR036396">
    <property type="entry name" value="Cyt_P450_sf"/>
</dbReference>
<dbReference type="InterPro" id="IPR002401">
    <property type="entry name" value="Cyt_P450_E_grp-I"/>
</dbReference>
<dbReference type="PRINTS" id="PR00463">
    <property type="entry name" value="EP450I"/>
</dbReference>
<evidence type="ECO:0000256" key="5">
    <source>
        <dbReference type="RuleBase" id="RU000461"/>
    </source>
</evidence>
<dbReference type="PROSITE" id="PS00086">
    <property type="entry name" value="CYTOCHROME_P450"/>
    <property type="match status" value="1"/>
</dbReference>
<dbReference type="PANTHER" id="PTHR47955">
    <property type="entry name" value="CYTOCHROME P450 FAMILY 71 PROTEIN"/>
    <property type="match status" value="1"/>
</dbReference>
<evidence type="ECO:0000313" key="6">
    <source>
        <dbReference type="Proteomes" id="UP000087171"/>
    </source>
</evidence>
<organism evidence="6 7">
    <name type="scientific">Cicer arietinum</name>
    <name type="common">Chickpea</name>
    <name type="synonym">Garbanzo</name>
    <dbReference type="NCBI Taxonomy" id="3827"/>
    <lineage>
        <taxon>Eukaryota</taxon>
        <taxon>Viridiplantae</taxon>
        <taxon>Streptophyta</taxon>
        <taxon>Embryophyta</taxon>
        <taxon>Tracheophyta</taxon>
        <taxon>Spermatophyta</taxon>
        <taxon>Magnoliopsida</taxon>
        <taxon>eudicotyledons</taxon>
        <taxon>Gunneridae</taxon>
        <taxon>Pentapetalae</taxon>
        <taxon>rosids</taxon>
        <taxon>fabids</taxon>
        <taxon>Fabales</taxon>
        <taxon>Fabaceae</taxon>
        <taxon>Papilionoideae</taxon>
        <taxon>50 kb inversion clade</taxon>
        <taxon>NPAAA clade</taxon>
        <taxon>Hologalegina</taxon>
        <taxon>IRL clade</taxon>
        <taxon>Cicereae</taxon>
        <taxon>Cicer</taxon>
    </lineage>
</organism>
<keyword evidence="4 5" id="KW-0349">Heme</keyword>
<evidence type="ECO:0000256" key="4">
    <source>
        <dbReference type="PIRSR" id="PIRSR602401-1"/>
    </source>
</evidence>
<keyword evidence="5" id="KW-0503">Monooxygenase</keyword>
<comment type="similarity">
    <text evidence="1 5">Belongs to the cytochrome P450 family.</text>
</comment>
<dbReference type="GeneID" id="101504821"/>
<dbReference type="GO" id="GO:0020037">
    <property type="term" value="F:heme binding"/>
    <property type="evidence" value="ECO:0007669"/>
    <property type="project" value="InterPro"/>
</dbReference>
<comment type="cofactor">
    <cofactor evidence="4">
        <name>heme</name>
        <dbReference type="ChEBI" id="CHEBI:30413"/>
    </cofactor>
</comment>
<dbReference type="GO" id="GO:0016705">
    <property type="term" value="F:oxidoreductase activity, acting on paired donors, with incorporation or reduction of molecular oxygen"/>
    <property type="evidence" value="ECO:0007669"/>
    <property type="project" value="InterPro"/>
</dbReference>
<evidence type="ECO:0000313" key="7">
    <source>
        <dbReference type="RefSeq" id="XP_004501856.2"/>
    </source>
</evidence>
<evidence type="ECO:0000256" key="1">
    <source>
        <dbReference type="ARBA" id="ARBA00010617"/>
    </source>
</evidence>
<dbReference type="Pfam" id="PF00067">
    <property type="entry name" value="p450"/>
    <property type="match status" value="1"/>
</dbReference>
<proteinExistence type="inferred from homology"/>
<protein>
    <submittedName>
        <fullName evidence="7">Cytochrome P450 71A1-like</fullName>
    </submittedName>
</protein>
<dbReference type="AlphaFoldDB" id="A0A1S2YAB6"/>
<dbReference type="Gene3D" id="1.10.630.10">
    <property type="entry name" value="Cytochrome P450"/>
    <property type="match status" value="1"/>
</dbReference>
<dbReference type="KEGG" id="cam:101504821"/>
<dbReference type="eggNOG" id="KOG0156">
    <property type="taxonomic scope" value="Eukaryota"/>
</dbReference>
<dbReference type="GO" id="GO:0005506">
    <property type="term" value="F:iron ion binding"/>
    <property type="evidence" value="ECO:0007669"/>
    <property type="project" value="InterPro"/>
</dbReference>
<dbReference type="Proteomes" id="UP000087171">
    <property type="component" value="Chromosome Ca5"/>
</dbReference>
<reference evidence="7" key="2">
    <citation type="submission" date="2025-08" db="UniProtKB">
        <authorList>
            <consortium name="RefSeq"/>
        </authorList>
    </citation>
    <scope>IDENTIFICATION</scope>
    <source>
        <tissue evidence="7">Etiolated seedlings</tissue>
    </source>
</reference>
<accession>A0A1S2YAB6</accession>
<dbReference type="RefSeq" id="XP_004501856.2">
    <property type="nucleotide sequence ID" value="XM_004501799.3"/>
</dbReference>
<evidence type="ECO:0000256" key="3">
    <source>
        <dbReference type="ARBA" id="ARBA00023004"/>
    </source>
</evidence>
<dbReference type="InterPro" id="IPR001128">
    <property type="entry name" value="Cyt_P450"/>
</dbReference>
<dbReference type="OrthoDB" id="1470350at2759"/>
<keyword evidence="6" id="KW-1185">Reference proteome</keyword>
<dbReference type="CDD" id="cd11072">
    <property type="entry name" value="CYP71-like"/>
    <property type="match status" value="1"/>
</dbReference>
<reference evidence="6" key="1">
    <citation type="journal article" date="2013" name="Nat. Biotechnol.">
        <title>Draft genome sequence of chickpea (Cicer arietinum) provides a resource for trait improvement.</title>
        <authorList>
            <person name="Varshney R.K."/>
            <person name="Song C."/>
            <person name="Saxena R.K."/>
            <person name="Azam S."/>
            <person name="Yu S."/>
            <person name="Sharpe A.G."/>
            <person name="Cannon S."/>
            <person name="Baek J."/>
            <person name="Rosen B.D."/>
            <person name="Tar'an B."/>
            <person name="Millan T."/>
            <person name="Zhang X."/>
            <person name="Ramsay L.D."/>
            <person name="Iwata A."/>
            <person name="Wang Y."/>
            <person name="Nelson W."/>
            <person name="Farmer A.D."/>
            <person name="Gaur P.M."/>
            <person name="Soderlund C."/>
            <person name="Penmetsa R.V."/>
            <person name="Xu C."/>
            <person name="Bharti A.K."/>
            <person name="He W."/>
            <person name="Winter P."/>
            <person name="Zhao S."/>
            <person name="Hane J.K."/>
            <person name="Carrasquilla-Garcia N."/>
            <person name="Condie J.A."/>
            <person name="Upadhyaya H.D."/>
            <person name="Luo M.C."/>
            <person name="Thudi M."/>
            <person name="Gowda C.L."/>
            <person name="Singh N.P."/>
            <person name="Lichtenzveig J."/>
            <person name="Gali K.K."/>
            <person name="Rubio J."/>
            <person name="Nadarajan N."/>
            <person name="Dolezel J."/>
            <person name="Bansal K.C."/>
            <person name="Xu X."/>
            <person name="Edwards D."/>
            <person name="Zhang G."/>
            <person name="Kahl G."/>
            <person name="Gil J."/>
            <person name="Singh K.B."/>
            <person name="Datta S.K."/>
            <person name="Jackson S.A."/>
            <person name="Wang J."/>
            <person name="Cook D.R."/>
        </authorList>
    </citation>
    <scope>NUCLEOTIDE SEQUENCE [LARGE SCALE GENOMIC DNA]</scope>
    <source>
        <strain evidence="6">cv. CDC Frontier</strain>
    </source>
</reference>
<dbReference type="GO" id="GO:0004497">
    <property type="term" value="F:monooxygenase activity"/>
    <property type="evidence" value="ECO:0007669"/>
    <property type="project" value="UniProtKB-KW"/>
</dbReference>
<dbReference type="PRINTS" id="PR00385">
    <property type="entry name" value="P450"/>
</dbReference>
<gene>
    <name evidence="7" type="primary">LOC101504821</name>
</gene>
<dbReference type="STRING" id="3827.A0A1S2YAB6"/>
<feature type="binding site" description="axial binding residue" evidence="4">
    <location>
        <position position="457"/>
    </location>
    <ligand>
        <name>heme</name>
        <dbReference type="ChEBI" id="CHEBI:30413"/>
    </ligand>
    <ligandPart>
        <name>Fe</name>
        <dbReference type="ChEBI" id="CHEBI:18248"/>
    </ligandPart>
</feature>
<dbReference type="InterPro" id="IPR017972">
    <property type="entry name" value="Cyt_P450_CS"/>
</dbReference>
<evidence type="ECO:0000256" key="2">
    <source>
        <dbReference type="ARBA" id="ARBA00022723"/>
    </source>
</evidence>